<evidence type="ECO:0000313" key="2">
    <source>
        <dbReference type="Proteomes" id="UP000075680"/>
    </source>
</evidence>
<dbReference type="PATRIC" id="fig|52133.18.peg.1777"/>
<organism evidence="1 2">
    <name type="scientific">Acinetobacter venetianus</name>
    <dbReference type="NCBI Taxonomy" id="52133"/>
    <lineage>
        <taxon>Bacteria</taxon>
        <taxon>Pseudomonadati</taxon>
        <taxon>Pseudomonadota</taxon>
        <taxon>Gammaproteobacteria</taxon>
        <taxon>Moraxellales</taxon>
        <taxon>Moraxellaceae</taxon>
        <taxon>Acinetobacter</taxon>
    </lineage>
</organism>
<dbReference type="Proteomes" id="UP000075680">
    <property type="component" value="Unassembled WGS sequence"/>
</dbReference>
<accession>A0A150HR16</accession>
<dbReference type="RefSeq" id="WP_061518759.1">
    <property type="nucleotide sequence ID" value="NZ_CAXGOK010000005.1"/>
</dbReference>
<dbReference type="EMBL" id="JRUE01000154">
    <property type="protein sequence ID" value="KXZ69112.1"/>
    <property type="molecule type" value="Genomic_DNA"/>
</dbReference>
<name>A0A150HR16_9GAMM</name>
<proteinExistence type="predicted"/>
<reference evidence="1 2" key="1">
    <citation type="journal article" date="2016" name="Sci. Rep.">
        <title>Genomic and phenotypic characterization of the species Acinetobacter venetianus.</title>
        <authorList>
            <person name="Fondi M."/>
            <person name="Maida I."/>
            <person name="Perrin E."/>
            <person name="Orlandini V."/>
            <person name="La Torre L."/>
            <person name="Bosi E."/>
            <person name="Negroni A."/>
            <person name="Zanaroli G."/>
            <person name="Fava F."/>
            <person name="Decorosi F."/>
            <person name="Giovannetti L."/>
            <person name="Viti C."/>
            <person name="Vaneechoutte M."/>
            <person name="Dijkshoorn L."/>
            <person name="Fani R."/>
        </authorList>
    </citation>
    <scope>NUCLEOTIDE SEQUENCE [LARGE SCALE GENOMIC DNA]</scope>
    <source>
        <strain evidence="1 2">LUH5627</strain>
    </source>
</reference>
<gene>
    <name evidence="1" type="ORF">AVENLUH5627_01711</name>
</gene>
<sequence>MELKAHLYRLENIKAIHDLAAAGIDHNVISVFLSAEGISLTTLEVTNVINTYDALGKEKVPSKKVQALITAKKIGQEDENLPCPV</sequence>
<comment type="caution">
    <text evidence="1">The sequence shown here is derived from an EMBL/GenBank/DDBJ whole genome shotgun (WGS) entry which is preliminary data.</text>
</comment>
<dbReference type="AlphaFoldDB" id="A0A150HR16"/>
<protein>
    <submittedName>
        <fullName evidence="1">Uncharacterized protein</fullName>
    </submittedName>
</protein>
<evidence type="ECO:0000313" key="1">
    <source>
        <dbReference type="EMBL" id="KXZ69112.1"/>
    </source>
</evidence>